<dbReference type="Gramene" id="KGN46283">
    <property type="protein sequence ID" value="KGN46283"/>
    <property type="gene ID" value="Csa_6G079770"/>
</dbReference>
<organism evidence="2 3">
    <name type="scientific">Cucumis sativus</name>
    <name type="common">Cucumber</name>
    <dbReference type="NCBI Taxonomy" id="3659"/>
    <lineage>
        <taxon>Eukaryota</taxon>
        <taxon>Viridiplantae</taxon>
        <taxon>Streptophyta</taxon>
        <taxon>Embryophyta</taxon>
        <taxon>Tracheophyta</taxon>
        <taxon>Spermatophyta</taxon>
        <taxon>Magnoliopsida</taxon>
        <taxon>eudicotyledons</taxon>
        <taxon>Gunneridae</taxon>
        <taxon>Pentapetalae</taxon>
        <taxon>rosids</taxon>
        <taxon>fabids</taxon>
        <taxon>Cucurbitales</taxon>
        <taxon>Cucurbitaceae</taxon>
        <taxon>Benincaseae</taxon>
        <taxon>Cucumis</taxon>
    </lineage>
</organism>
<gene>
    <name evidence="2" type="ORF">Csa_6G079770</name>
</gene>
<evidence type="ECO:0000313" key="3">
    <source>
        <dbReference type="Proteomes" id="UP000029981"/>
    </source>
</evidence>
<proteinExistence type="predicted"/>
<protein>
    <submittedName>
        <fullName evidence="2">Uncharacterized protein</fullName>
    </submittedName>
</protein>
<keyword evidence="1" id="KW-0472">Membrane</keyword>
<dbReference type="AlphaFoldDB" id="A0A0A0K9W7"/>
<reference evidence="2 3" key="1">
    <citation type="journal article" date="2009" name="Nat. Genet.">
        <title>The genome of the cucumber, Cucumis sativus L.</title>
        <authorList>
            <person name="Huang S."/>
            <person name="Li R."/>
            <person name="Zhang Z."/>
            <person name="Li L."/>
            <person name="Gu X."/>
            <person name="Fan W."/>
            <person name="Lucas W.J."/>
            <person name="Wang X."/>
            <person name="Xie B."/>
            <person name="Ni P."/>
            <person name="Ren Y."/>
            <person name="Zhu H."/>
            <person name="Li J."/>
            <person name="Lin K."/>
            <person name="Jin W."/>
            <person name="Fei Z."/>
            <person name="Li G."/>
            <person name="Staub J."/>
            <person name="Kilian A."/>
            <person name="van der Vossen E.A."/>
            <person name="Wu Y."/>
            <person name="Guo J."/>
            <person name="He J."/>
            <person name="Jia Z."/>
            <person name="Ren Y."/>
            <person name="Tian G."/>
            <person name="Lu Y."/>
            <person name="Ruan J."/>
            <person name="Qian W."/>
            <person name="Wang M."/>
            <person name="Huang Q."/>
            <person name="Li B."/>
            <person name="Xuan Z."/>
            <person name="Cao J."/>
            <person name="Asan"/>
            <person name="Wu Z."/>
            <person name="Zhang J."/>
            <person name="Cai Q."/>
            <person name="Bai Y."/>
            <person name="Zhao B."/>
            <person name="Han Y."/>
            <person name="Li Y."/>
            <person name="Li X."/>
            <person name="Wang S."/>
            <person name="Shi Q."/>
            <person name="Liu S."/>
            <person name="Cho W.K."/>
            <person name="Kim J.Y."/>
            <person name="Xu Y."/>
            <person name="Heller-Uszynska K."/>
            <person name="Miao H."/>
            <person name="Cheng Z."/>
            <person name="Zhang S."/>
            <person name="Wu J."/>
            <person name="Yang Y."/>
            <person name="Kang H."/>
            <person name="Li M."/>
            <person name="Liang H."/>
            <person name="Ren X."/>
            <person name="Shi Z."/>
            <person name="Wen M."/>
            <person name="Jian M."/>
            <person name="Yang H."/>
            <person name="Zhang G."/>
            <person name="Yang Z."/>
            <person name="Chen R."/>
            <person name="Liu S."/>
            <person name="Li J."/>
            <person name="Ma L."/>
            <person name="Liu H."/>
            <person name="Zhou Y."/>
            <person name="Zhao J."/>
            <person name="Fang X."/>
            <person name="Li G."/>
            <person name="Fang L."/>
            <person name="Li Y."/>
            <person name="Liu D."/>
            <person name="Zheng H."/>
            <person name="Zhang Y."/>
            <person name="Qin N."/>
            <person name="Li Z."/>
            <person name="Yang G."/>
            <person name="Yang S."/>
            <person name="Bolund L."/>
            <person name="Kristiansen K."/>
            <person name="Zheng H."/>
            <person name="Li S."/>
            <person name="Zhang X."/>
            <person name="Yang H."/>
            <person name="Wang J."/>
            <person name="Sun R."/>
            <person name="Zhang B."/>
            <person name="Jiang S."/>
            <person name="Wang J."/>
            <person name="Du Y."/>
            <person name="Li S."/>
        </authorList>
    </citation>
    <scope>NUCLEOTIDE SEQUENCE [LARGE SCALE GENOMIC DNA]</scope>
    <source>
        <strain evidence="3">cv. 9930</strain>
    </source>
</reference>
<evidence type="ECO:0000313" key="2">
    <source>
        <dbReference type="EMBL" id="KGN46283.1"/>
    </source>
</evidence>
<dbReference type="Proteomes" id="UP000029981">
    <property type="component" value="Chromosome 6"/>
</dbReference>
<keyword evidence="3" id="KW-1185">Reference proteome</keyword>
<keyword evidence="1" id="KW-1133">Transmembrane helix</keyword>
<name>A0A0A0K9W7_CUCSA</name>
<accession>A0A0A0K9W7</accession>
<sequence>MKIAQELKQFYKRYEHSQRLSTRFSFATPILFIPLLCTLNFAAFSLSLITFHLFSQHCPCAKYPSY</sequence>
<dbReference type="EMBL" id="CM002927">
    <property type="protein sequence ID" value="KGN46283.1"/>
    <property type="molecule type" value="Genomic_DNA"/>
</dbReference>
<reference evidence="2 3" key="3">
    <citation type="journal article" date="2010" name="BMC Genomics">
        <title>Transcriptome sequencing and comparative analysis of cucumber flowers with different sex types.</title>
        <authorList>
            <person name="Guo S."/>
            <person name="Zheng Y."/>
            <person name="Joung J.G."/>
            <person name="Liu S."/>
            <person name="Zhang Z."/>
            <person name="Crasta O.R."/>
            <person name="Sobral B.W."/>
            <person name="Xu Y."/>
            <person name="Huang S."/>
            <person name="Fei Z."/>
        </authorList>
    </citation>
    <scope>NUCLEOTIDE SEQUENCE [LARGE SCALE GENOMIC DNA]</scope>
    <source>
        <strain evidence="3">cv. 9930</strain>
    </source>
</reference>
<reference evidence="2 3" key="4">
    <citation type="journal article" date="2011" name="BMC Genomics">
        <title>RNA-Seq improves annotation of protein-coding genes in the cucumber genome.</title>
        <authorList>
            <person name="Li Z."/>
            <person name="Zhang Z."/>
            <person name="Yan P."/>
            <person name="Huang S."/>
            <person name="Fei Z."/>
            <person name="Lin K."/>
        </authorList>
    </citation>
    <scope>NUCLEOTIDE SEQUENCE [LARGE SCALE GENOMIC DNA]</scope>
    <source>
        <strain evidence="3">cv. 9930</strain>
    </source>
</reference>
<reference evidence="2 3" key="2">
    <citation type="journal article" date="2009" name="PLoS ONE">
        <title>An integrated genetic and cytogenetic map of the cucumber genome.</title>
        <authorList>
            <person name="Ren Y."/>
            <person name="Zhang Z."/>
            <person name="Liu J."/>
            <person name="Staub J.E."/>
            <person name="Han Y."/>
            <person name="Cheng Z."/>
            <person name="Li X."/>
            <person name="Lu J."/>
            <person name="Miao H."/>
            <person name="Kang H."/>
            <person name="Xie B."/>
            <person name="Gu X."/>
            <person name="Wang X."/>
            <person name="Du Y."/>
            <person name="Jin W."/>
            <person name="Huang S."/>
        </authorList>
    </citation>
    <scope>NUCLEOTIDE SEQUENCE [LARGE SCALE GENOMIC DNA]</scope>
    <source>
        <strain evidence="3">cv. 9930</strain>
    </source>
</reference>
<keyword evidence="1" id="KW-0812">Transmembrane</keyword>
<feature type="transmembrane region" description="Helical" evidence="1">
    <location>
        <begin position="21"/>
        <end position="54"/>
    </location>
</feature>
<evidence type="ECO:0000256" key="1">
    <source>
        <dbReference type="SAM" id="Phobius"/>
    </source>
</evidence>